<gene>
    <name evidence="1" type="ORF">ACFP90_10140</name>
</gene>
<accession>A0ABW1ZIR8</accession>
<name>A0ABW1ZIR8_9DEIO</name>
<keyword evidence="2" id="KW-1185">Reference proteome</keyword>
<proteinExistence type="predicted"/>
<evidence type="ECO:0000313" key="1">
    <source>
        <dbReference type="EMBL" id="MFC6660671.1"/>
    </source>
</evidence>
<evidence type="ECO:0000313" key="2">
    <source>
        <dbReference type="Proteomes" id="UP001596317"/>
    </source>
</evidence>
<protein>
    <submittedName>
        <fullName evidence="1">Uncharacterized protein</fullName>
    </submittedName>
</protein>
<comment type="caution">
    <text evidence="1">The sequence shown here is derived from an EMBL/GenBank/DDBJ whole genome shotgun (WGS) entry which is preliminary data.</text>
</comment>
<sequence>MIAAPVYLHSWPTADQPEQVRRVDAGQTVWTFAFPSELHQQSARLGLGDLWLTACPGGSVIAANLCEVWRVEATTGQRLNLWPGEVWSAQGDAVVIVTDAPKGYSALDTFWFRATVVRTAGEVNVAGAVRARPTCSGFDVLGLRWLGEALRLSLRDGCGLWAKTWAP</sequence>
<reference evidence="2" key="1">
    <citation type="journal article" date="2019" name="Int. J. Syst. Evol. Microbiol.">
        <title>The Global Catalogue of Microorganisms (GCM) 10K type strain sequencing project: providing services to taxonomists for standard genome sequencing and annotation.</title>
        <authorList>
            <consortium name="The Broad Institute Genomics Platform"/>
            <consortium name="The Broad Institute Genome Sequencing Center for Infectious Disease"/>
            <person name="Wu L."/>
            <person name="Ma J."/>
        </authorList>
    </citation>
    <scope>NUCLEOTIDE SEQUENCE [LARGE SCALE GENOMIC DNA]</scope>
    <source>
        <strain evidence="2">CCUG 63830</strain>
    </source>
</reference>
<organism evidence="1 2">
    <name type="scientific">Deinococcus multiflagellatus</name>
    <dbReference type="NCBI Taxonomy" id="1656887"/>
    <lineage>
        <taxon>Bacteria</taxon>
        <taxon>Thermotogati</taxon>
        <taxon>Deinococcota</taxon>
        <taxon>Deinococci</taxon>
        <taxon>Deinococcales</taxon>
        <taxon>Deinococcaceae</taxon>
        <taxon>Deinococcus</taxon>
    </lineage>
</organism>
<dbReference type="EMBL" id="JBHSWB010000001">
    <property type="protein sequence ID" value="MFC6660671.1"/>
    <property type="molecule type" value="Genomic_DNA"/>
</dbReference>
<dbReference type="Proteomes" id="UP001596317">
    <property type="component" value="Unassembled WGS sequence"/>
</dbReference>
<dbReference type="RefSeq" id="WP_224605312.1">
    <property type="nucleotide sequence ID" value="NZ_JAIQXV010000002.1"/>
</dbReference>